<comment type="similarity">
    <text evidence="1">Belongs to the bacterial solute-binding protein 5 family.</text>
</comment>
<dbReference type="EMBL" id="FRCF01000008">
    <property type="protein sequence ID" value="SHM28673.1"/>
    <property type="molecule type" value="Genomic_DNA"/>
</dbReference>
<evidence type="ECO:0000259" key="5">
    <source>
        <dbReference type="Pfam" id="PF00496"/>
    </source>
</evidence>
<name>A0A1M7HK17_9BACL</name>
<evidence type="ECO:0000313" key="7">
    <source>
        <dbReference type="Proteomes" id="UP000184206"/>
    </source>
</evidence>
<dbReference type="PROSITE" id="PS51257">
    <property type="entry name" value="PROKAR_LIPOPROTEIN"/>
    <property type="match status" value="1"/>
</dbReference>
<dbReference type="InterPro" id="IPR000914">
    <property type="entry name" value="SBP_5_dom"/>
</dbReference>
<dbReference type="SUPFAM" id="SSF53850">
    <property type="entry name" value="Periplasmic binding protein-like II"/>
    <property type="match status" value="1"/>
</dbReference>
<dbReference type="GO" id="GO:0042597">
    <property type="term" value="C:periplasmic space"/>
    <property type="evidence" value="ECO:0007669"/>
    <property type="project" value="UniProtKB-ARBA"/>
</dbReference>
<evidence type="ECO:0000313" key="6">
    <source>
        <dbReference type="EMBL" id="SHM28673.1"/>
    </source>
</evidence>
<dbReference type="PIRSF" id="PIRSF002741">
    <property type="entry name" value="MppA"/>
    <property type="match status" value="1"/>
</dbReference>
<dbReference type="InterPro" id="IPR039424">
    <property type="entry name" value="SBP_5"/>
</dbReference>
<organism evidence="6 7">
    <name type="scientific">Lacicoccus alkaliphilus DSM 16010</name>
    <dbReference type="NCBI Taxonomy" id="1123231"/>
    <lineage>
        <taxon>Bacteria</taxon>
        <taxon>Bacillati</taxon>
        <taxon>Bacillota</taxon>
        <taxon>Bacilli</taxon>
        <taxon>Bacillales</taxon>
        <taxon>Salinicoccaceae</taxon>
        <taxon>Lacicoccus</taxon>
    </lineage>
</organism>
<dbReference type="AlphaFoldDB" id="A0A1M7HK17"/>
<gene>
    <name evidence="6" type="ORF">SAMN02745189_01887</name>
</gene>
<reference evidence="6 7" key="1">
    <citation type="submission" date="2016-11" db="EMBL/GenBank/DDBJ databases">
        <authorList>
            <person name="Jaros S."/>
            <person name="Januszkiewicz K."/>
            <person name="Wedrychowicz H."/>
        </authorList>
    </citation>
    <scope>NUCLEOTIDE SEQUENCE [LARGE SCALE GENOMIC DNA]</scope>
    <source>
        <strain evidence="6 7">DSM 16010</strain>
    </source>
</reference>
<keyword evidence="2" id="KW-0813">Transport</keyword>
<dbReference type="Gene3D" id="3.90.76.10">
    <property type="entry name" value="Dipeptide-binding Protein, Domain 1"/>
    <property type="match status" value="1"/>
</dbReference>
<sequence length="519" mass="57923">MKMNLFRNFGLVAVLTIFLAACNDDSDVDGQASDEGSDGEGTSQEIAFATSSDAVGLSPIDTNDSVSAYMLEQIYDTLFVHNPETMEIEPHLVESYEALDDTTWEFKLLEDIEFHDGTPLNAEAVKYTFEELLDEERAAPRASLLESVESIEVEDEYTVVIHTEEPYGPLLAALSHVNASIVSPEADESGDLMTDPVGSGPFKFESWASGDNIVVTKNENYFKGAPDLDTVTMHVIPEYASAVGMLETGQVEFLPNIPSEHIPRIEDMEDVELDVTPGTGINYLAFNMERSPFNDLEFRKAVSHAIDRDEYVDQLNGAGIQDNSIIGPEVFGYDEEARDFGYDYDPDEAQRIIEENNFDETPITLLVANEGHFVLMSEIVQAQLMEAGFEVSIEMMEWGAFLEQAAEGNYEMAFISWANSTADGSELFYPNLHSDNIGATNRARYDNEEFDALVEQSRTTIDQEERMELLHEINEFATNDAVWVPMHHANVSVAYHESVENLIISPNTSFSLYEVSIEE</sequence>
<keyword evidence="3 4" id="KW-0732">Signal</keyword>
<evidence type="ECO:0000256" key="3">
    <source>
        <dbReference type="ARBA" id="ARBA00022729"/>
    </source>
</evidence>
<dbReference type="Proteomes" id="UP000184206">
    <property type="component" value="Unassembled WGS sequence"/>
</dbReference>
<dbReference type="Gene3D" id="3.10.105.10">
    <property type="entry name" value="Dipeptide-binding Protein, Domain 3"/>
    <property type="match status" value="1"/>
</dbReference>
<dbReference type="GO" id="GO:1904680">
    <property type="term" value="F:peptide transmembrane transporter activity"/>
    <property type="evidence" value="ECO:0007669"/>
    <property type="project" value="TreeGrafter"/>
</dbReference>
<dbReference type="Gene3D" id="3.40.190.10">
    <property type="entry name" value="Periplasmic binding protein-like II"/>
    <property type="match status" value="1"/>
</dbReference>
<dbReference type="InterPro" id="IPR030678">
    <property type="entry name" value="Peptide/Ni-bd"/>
</dbReference>
<proteinExistence type="inferred from homology"/>
<dbReference type="PANTHER" id="PTHR30290:SF9">
    <property type="entry name" value="OLIGOPEPTIDE-BINDING PROTEIN APPA"/>
    <property type="match status" value="1"/>
</dbReference>
<dbReference type="GO" id="GO:0043190">
    <property type="term" value="C:ATP-binding cassette (ABC) transporter complex"/>
    <property type="evidence" value="ECO:0007669"/>
    <property type="project" value="InterPro"/>
</dbReference>
<evidence type="ECO:0000256" key="1">
    <source>
        <dbReference type="ARBA" id="ARBA00005695"/>
    </source>
</evidence>
<dbReference type="Pfam" id="PF00496">
    <property type="entry name" value="SBP_bac_5"/>
    <property type="match status" value="1"/>
</dbReference>
<dbReference type="RefSeq" id="WP_245772796.1">
    <property type="nucleotide sequence ID" value="NZ_FRCF01000008.1"/>
</dbReference>
<feature type="signal peptide" evidence="4">
    <location>
        <begin position="1"/>
        <end position="23"/>
    </location>
</feature>
<accession>A0A1M7HK17</accession>
<feature type="chain" id="PRO_5039310922" evidence="4">
    <location>
        <begin position="24"/>
        <end position="519"/>
    </location>
</feature>
<dbReference type="PANTHER" id="PTHR30290">
    <property type="entry name" value="PERIPLASMIC BINDING COMPONENT OF ABC TRANSPORTER"/>
    <property type="match status" value="1"/>
</dbReference>
<dbReference type="GO" id="GO:0015833">
    <property type="term" value="P:peptide transport"/>
    <property type="evidence" value="ECO:0007669"/>
    <property type="project" value="TreeGrafter"/>
</dbReference>
<feature type="domain" description="Solute-binding protein family 5" evidence="5">
    <location>
        <begin position="87"/>
        <end position="437"/>
    </location>
</feature>
<keyword evidence="7" id="KW-1185">Reference proteome</keyword>
<dbReference type="STRING" id="1123231.SAMN02745189_01887"/>
<protein>
    <submittedName>
        <fullName evidence="6">Peptide/nickel transport system substrate-binding protein</fullName>
    </submittedName>
</protein>
<evidence type="ECO:0000256" key="2">
    <source>
        <dbReference type="ARBA" id="ARBA00022448"/>
    </source>
</evidence>
<evidence type="ECO:0000256" key="4">
    <source>
        <dbReference type="SAM" id="SignalP"/>
    </source>
</evidence>